<accession>A0ACC4E654</accession>
<reference evidence="1" key="1">
    <citation type="submission" date="2024-12" db="EMBL/GenBank/DDBJ databases">
        <title>Comparative genomics and development of molecular markers within Purpureocillium lilacinum and among Purpureocillium species.</title>
        <authorList>
            <person name="Yeh Z.-Y."/>
            <person name="Ni N.-T."/>
            <person name="Lo P.-H."/>
            <person name="Mushyakhwo K."/>
            <person name="Lin C.-F."/>
            <person name="Nai Y.-S."/>
        </authorList>
    </citation>
    <scope>NUCLEOTIDE SEQUENCE</scope>
    <source>
        <strain evidence="1">NCHU-NPUST-175</strain>
    </source>
</reference>
<comment type="caution">
    <text evidence="1">The sequence shown here is derived from an EMBL/GenBank/DDBJ whole genome shotgun (WGS) entry which is preliminary data.</text>
</comment>
<evidence type="ECO:0000313" key="2">
    <source>
        <dbReference type="Proteomes" id="UP001638806"/>
    </source>
</evidence>
<keyword evidence="2" id="KW-1185">Reference proteome</keyword>
<gene>
    <name evidence="1" type="ORF">ACCO45_004516</name>
</gene>
<name>A0ACC4E654_PURLI</name>
<dbReference type="EMBL" id="JBGNUJ010000003">
    <property type="protein sequence ID" value="KAL3962993.1"/>
    <property type="molecule type" value="Genomic_DNA"/>
</dbReference>
<sequence length="960" mass="106862">MSRRHHDKIDKPFQFFLAPATHKAVFEKFCQWSLHSYGGEEVNSFTGPSIDSSQTDGCIRSLSFVHENHRDPIERIQEPGKVPSSLAPFNVADLHFTRKCHQHAGTSYGLVDQALVAQELHCAEYLRSICSSDLAPDSCQQGSCQQGSCQQEHSHGNLTYRQDSCQQGSCQQGSCQQEHSPGSSLAGRTRASRARASKSTTPEAHLPAGLVPARLVPAVLVPAGLVPAGLVPAGLMPAGLVPARAQPRKLTCRQDSCQQGSCQQEHNPGSSLAGRTRASRARASTARASRFRASRVRFTSLAVFVHPCPPLRAGSPCFRDDDVLTHTVTMENLEARSQRLRDEILSKARGAALVPLDLLSFNLQESLDPKNRAPKRRNCTSHQGLGYNASMASIGLQRFAGFDAPRTGGGLSFMLEILYYLNHIYTTWKNVMGSDEALKFVDDEAVRELECRSPGASTQDDKHISWTIRNNLVLRRLTQSRERQLVLRNLRVIEYLIPSLHTLQQDFKYLIRAMAMQAFTAASGIRFLGNLKELYLHIMRNLVELSGENPLLEEDEVKLKPRHYNPAAWFRLAVRARDLDFASDEITRLCQQDPDKESARSAILHARPPNEFEYGSDLDMLVEKVAEVFKKARPIQSTGLDAALTTSSLGEPLARRCGRQYSRAYAQDRHFLTSAQFTCKIEKNTDITSLFVRRSVFGAFWGFDGLSKDTSWDDSMSDATETSPKQHDPGPYDMRDAFKPTSDHIDANLEQDTAMNDAAVLPQDAQNFQAGKMRTKGRKRQKKAPKPVRGHMAVKRKTNYNSARRSTNRSSYRMALLPLVSQPATGPTNPRSESAIPDVWPQLPPAFPIEQPNSTSEHVDAVPSAENQLVPQKSSIDKIDVWLLQRNNEWKDIGSFIRADVRKWVDRVMSEAAEGEECFLFNNASRGISLHSCCDMPTDDAICITSNKDGFKIGPPGEIL</sequence>
<proteinExistence type="predicted"/>
<evidence type="ECO:0000313" key="1">
    <source>
        <dbReference type="EMBL" id="KAL3962993.1"/>
    </source>
</evidence>
<organism evidence="1 2">
    <name type="scientific">Purpureocillium lilacinum</name>
    <name type="common">Paecilomyces lilacinus</name>
    <dbReference type="NCBI Taxonomy" id="33203"/>
    <lineage>
        <taxon>Eukaryota</taxon>
        <taxon>Fungi</taxon>
        <taxon>Dikarya</taxon>
        <taxon>Ascomycota</taxon>
        <taxon>Pezizomycotina</taxon>
        <taxon>Sordariomycetes</taxon>
        <taxon>Hypocreomycetidae</taxon>
        <taxon>Hypocreales</taxon>
        <taxon>Ophiocordycipitaceae</taxon>
        <taxon>Purpureocillium</taxon>
    </lineage>
</organism>
<dbReference type="Proteomes" id="UP001638806">
    <property type="component" value="Unassembled WGS sequence"/>
</dbReference>
<protein>
    <submittedName>
        <fullName evidence="1">Uncharacterized protein</fullName>
    </submittedName>
</protein>